<evidence type="ECO:0000313" key="2">
    <source>
        <dbReference type="EMBL" id="KAJ1092955.1"/>
    </source>
</evidence>
<dbReference type="AlphaFoldDB" id="A0AAV7LN02"/>
<evidence type="ECO:0000256" key="1">
    <source>
        <dbReference type="SAM" id="MobiDB-lite"/>
    </source>
</evidence>
<accession>A0AAV7LN02</accession>
<reference evidence="2" key="1">
    <citation type="journal article" date="2022" name="bioRxiv">
        <title>Sequencing and chromosome-scale assembly of the giantPleurodeles waltlgenome.</title>
        <authorList>
            <person name="Brown T."/>
            <person name="Elewa A."/>
            <person name="Iarovenko S."/>
            <person name="Subramanian E."/>
            <person name="Araus A.J."/>
            <person name="Petzold A."/>
            <person name="Susuki M."/>
            <person name="Suzuki K.-i.T."/>
            <person name="Hayashi T."/>
            <person name="Toyoda A."/>
            <person name="Oliveira C."/>
            <person name="Osipova E."/>
            <person name="Leigh N.D."/>
            <person name="Simon A."/>
            <person name="Yun M.H."/>
        </authorList>
    </citation>
    <scope>NUCLEOTIDE SEQUENCE</scope>
    <source>
        <strain evidence="2">20211129_DDA</strain>
        <tissue evidence="2">Liver</tissue>
    </source>
</reference>
<feature type="compositionally biased region" description="Basic and acidic residues" evidence="1">
    <location>
        <begin position="86"/>
        <end position="96"/>
    </location>
</feature>
<feature type="compositionally biased region" description="Basic and acidic residues" evidence="1">
    <location>
        <begin position="42"/>
        <end position="65"/>
    </location>
</feature>
<proteinExistence type="predicted"/>
<protein>
    <submittedName>
        <fullName evidence="2">Uncharacterized protein</fullName>
    </submittedName>
</protein>
<evidence type="ECO:0000313" key="3">
    <source>
        <dbReference type="Proteomes" id="UP001066276"/>
    </source>
</evidence>
<keyword evidence="3" id="KW-1185">Reference proteome</keyword>
<gene>
    <name evidence="2" type="ORF">NDU88_006065</name>
</gene>
<comment type="caution">
    <text evidence="2">The sequence shown here is derived from an EMBL/GenBank/DDBJ whole genome shotgun (WGS) entry which is preliminary data.</text>
</comment>
<dbReference type="EMBL" id="JANPWB010000015">
    <property type="protein sequence ID" value="KAJ1092955.1"/>
    <property type="molecule type" value="Genomic_DNA"/>
</dbReference>
<feature type="region of interest" description="Disordered" evidence="1">
    <location>
        <begin position="1"/>
        <end position="67"/>
    </location>
</feature>
<name>A0AAV7LN02_PLEWA</name>
<feature type="region of interest" description="Disordered" evidence="1">
    <location>
        <begin position="86"/>
        <end position="113"/>
    </location>
</feature>
<sequence length="113" mass="11813">MGLGPALKEDPAGKGGVLIGLPEEGAGGAGIESGKPAVGQQESREGGRGGTAERKQEGPAKKERSAAGSVILLWAREHNRKQEVLVRKYKRTADRRAGKRGPSVLTRRSSSGD</sequence>
<dbReference type="Proteomes" id="UP001066276">
    <property type="component" value="Chromosome 11"/>
</dbReference>
<organism evidence="2 3">
    <name type="scientific">Pleurodeles waltl</name>
    <name type="common">Iberian ribbed newt</name>
    <dbReference type="NCBI Taxonomy" id="8319"/>
    <lineage>
        <taxon>Eukaryota</taxon>
        <taxon>Metazoa</taxon>
        <taxon>Chordata</taxon>
        <taxon>Craniata</taxon>
        <taxon>Vertebrata</taxon>
        <taxon>Euteleostomi</taxon>
        <taxon>Amphibia</taxon>
        <taxon>Batrachia</taxon>
        <taxon>Caudata</taxon>
        <taxon>Salamandroidea</taxon>
        <taxon>Salamandridae</taxon>
        <taxon>Pleurodelinae</taxon>
        <taxon>Pleurodeles</taxon>
    </lineage>
</organism>